<evidence type="ECO:0000256" key="5">
    <source>
        <dbReference type="ARBA" id="ARBA00022490"/>
    </source>
</evidence>
<dbReference type="SUPFAM" id="SSF140984">
    <property type="entry name" value="PTPA-like"/>
    <property type="match status" value="1"/>
</dbReference>
<dbReference type="CDD" id="cd04087">
    <property type="entry name" value="PTPA"/>
    <property type="match status" value="1"/>
</dbReference>
<dbReference type="Proteomes" id="UP000799537">
    <property type="component" value="Unassembled WGS sequence"/>
</dbReference>
<dbReference type="GO" id="GO:0005737">
    <property type="term" value="C:cytoplasm"/>
    <property type="evidence" value="ECO:0007669"/>
    <property type="project" value="UniProtKB-SubCell"/>
</dbReference>
<protein>
    <recommendedName>
        <fullName evidence="10">Serine/threonine-protein phosphatase 2A activator</fullName>
        <ecNumber evidence="10">5.2.1.8</ecNumber>
    </recommendedName>
    <alternativeName>
        <fullName evidence="10">Phosphotyrosyl phosphatase activator</fullName>
    </alternativeName>
</protein>
<dbReference type="GO" id="GO:0008160">
    <property type="term" value="F:protein tyrosine phosphatase activator activity"/>
    <property type="evidence" value="ECO:0007669"/>
    <property type="project" value="TreeGrafter"/>
</dbReference>
<dbReference type="OrthoDB" id="16120at2759"/>
<evidence type="ECO:0000256" key="8">
    <source>
        <dbReference type="ARBA" id="ARBA00023242"/>
    </source>
</evidence>
<dbReference type="InterPro" id="IPR004327">
    <property type="entry name" value="Phstyr_phstse_ac"/>
</dbReference>
<dbReference type="GO" id="GO:0007052">
    <property type="term" value="P:mitotic spindle organization"/>
    <property type="evidence" value="ECO:0007669"/>
    <property type="project" value="TreeGrafter"/>
</dbReference>
<comment type="subcellular location">
    <subcellularLocation>
        <location evidence="3 10">Cytoplasm</location>
    </subcellularLocation>
    <subcellularLocation>
        <location evidence="2">Nucleus</location>
    </subcellularLocation>
</comment>
<evidence type="ECO:0000256" key="7">
    <source>
        <dbReference type="ARBA" id="ARBA00023235"/>
    </source>
</evidence>
<accession>A0A6A6BX17</accession>
<dbReference type="FunFam" id="1.20.120.1150:FF:000003">
    <property type="entry name" value="Serine/threonine-protein phosphatase 2A activator"/>
    <property type="match status" value="1"/>
</dbReference>
<evidence type="ECO:0000256" key="9">
    <source>
        <dbReference type="ARBA" id="ARBA00025287"/>
    </source>
</evidence>
<evidence type="ECO:0000256" key="11">
    <source>
        <dbReference type="SAM" id="MobiDB-lite"/>
    </source>
</evidence>
<evidence type="ECO:0000256" key="3">
    <source>
        <dbReference type="ARBA" id="ARBA00004496"/>
    </source>
</evidence>
<dbReference type="EMBL" id="ML993640">
    <property type="protein sequence ID" value="KAF2159245.1"/>
    <property type="molecule type" value="Genomic_DNA"/>
</dbReference>
<sequence length="448" mass="49522">MTDGKPRAILARVDNFPEHKFATPSKKINDGDDLSFFFASTAYSDLTKWLLQLNRVVFPTKHQDGSIETCVLDSSFKYPESVQRVRNILRSLSNLFQDAPPDTGPRRFGNVAFRKWYQLAEESASELLQVHILTSPSLSAISDEQKEALRNELEAYLLGGLGSAQRLDYGTGHELSFLAFLGCLWKLGVFNDGEERAIVVGIIQPYLDLIRRVILTYTLEPAGSHGVWGLDDHSFLPYIFGAAQLGPPIPFDHYSTPVPTEGSLRSAPSPSSVTHKKMVEDFKDSNMYFSAIQFIYDVKKGPFWEHSPVLYDVSGIKDGWGKINKGMLKMYAAEVLGKFPVVQHFPFGSLFKWERDPTAQQSPASIHTQQQPTAMQSKDVPPVPSTGTAAPWARPAGTAMPQMQSSTGMPTTRAPWAQTAAPGRSAGQNGTSSIPSTSAPWANRDRPR</sequence>
<dbReference type="PANTHER" id="PTHR10012">
    <property type="entry name" value="SERINE/THREONINE-PROTEIN PHOSPHATASE 2A REGULATORY SUBUNIT B"/>
    <property type="match status" value="1"/>
</dbReference>
<evidence type="ECO:0000256" key="1">
    <source>
        <dbReference type="ARBA" id="ARBA00000971"/>
    </source>
</evidence>
<dbReference type="GeneID" id="54563109"/>
<keyword evidence="8" id="KW-0539">Nucleus</keyword>
<proteinExistence type="inferred from homology"/>
<evidence type="ECO:0000313" key="12">
    <source>
        <dbReference type="EMBL" id="KAF2159245.1"/>
    </source>
</evidence>
<organism evidence="12 13">
    <name type="scientific">Zasmidium cellare ATCC 36951</name>
    <dbReference type="NCBI Taxonomy" id="1080233"/>
    <lineage>
        <taxon>Eukaryota</taxon>
        <taxon>Fungi</taxon>
        <taxon>Dikarya</taxon>
        <taxon>Ascomycota</taxon>
        <taxon>Pezizomycotina</taxon>
        <taxon>Dothideomycetes</taxon>
        <taxon>Dothideomycetidae</taxon>
        <taxon>Mycosphaerellales</taxon>
        <taxon>Mycosphaerellaceae</taxon>
        <taxon>Zasmidium</taxon>
    </lineage>
</organism>
<dbReference type="EC" id="5.2.1.8" evidence="10"/>
<evidence type="ECO:0000313" key="13">
    <source>
        <dbReference type="Proteomes" id="UP000799537"/>
    </source>
</evidence>
<gene>
    <name evidence="12" type="ORF">M409DRAFT_30251</name>
</gene>
<feature type="compositionally biased region" description="Polar residues" evidence="11">
    <location>
        <begin position="358"/>
        <end position="376"/>
    </location>
</feature>
<comment type="catalytic activity">
    <reaction evidence="1 10">
        <text>[protein]-peptidylproline (omega=180) = [protein]-peptidylproline (omega=0)</text>
        <dbReference type="Rhea" id="RHEA:16237"/>
        <dbReference type="Rhea" id="RHEA-COMP:10747"/>
        <dbReference type="Rhea" id="RHEA-COMP:10748"/>
        <dbReference type="ChEBI" id="CHEBI:83833"/>
        <dbReference type="ChEBI" id="CHEBI:83834"/>
        <dbReference type="EC" id="5.2.1.8"/>
    </reaction>
</comment>
<keyword evidence="6 10" id="KW-0697">Rotamase</keyword>
<dbReference type="InterPro" id="IPR037218">
    <property type="entry name" value="PTPA_sf"/>
</dbReference>
<dbReference type="InterPro" id="IPR043170">
    <property type="entry name" value="PTPA_C_lid"/>
</dbReference>
<evidence type="ECO:0000256" key="2">
    <source>
        <dbReference type="ARBA" id="ARBA00004123"/>
    </source>
</evidence>
<dbReference type="Pfam" id="PF03095">
    <property type="entry name" value="PTPA"/>
    <property type="match status" value="1"/>
</dbReference>
<dbReference type="AlphaFoldDB" id="A0A6A6BX17"/>
<dbReference type="Gene3D" id="1.20.120.1150">
    <property type="match status" value="1"/>
</dbReference>
<evidence type="ECO:0000256" key="10">
    <source>
        <dbReference type="RuleBase" id="RU361210"/>
    </source>
</evidence>
<dbReference type="PANTHER" id="PTHR10012:SF3">
    <property type="entry name" value="SERINE_THREONINE-PROTEIN PHOSPHATASE 2A ACTIVATOR 1"/>
    <property type="match status" value="1"/>
</dbReference>
<dbReference type="GO" id="GO:0000159">
    <property type="term" value="C:protein phosphatase type 2A complex"/>
    <property type="evidence" value="ECO:0007669"/>
    <property type="project" value="TreeGrafter"/>
</dbReference>
<dbReference type="RefSeq" id="XP_033660134.1">
    <property type="nucleotide sequence ID" value="XM_033809837.1"/>
</dbReference>
<dbReference type="GO" id="GO:0005634">
    <property type="term" value="C:nucleus"/>
    <property type="evidence" value="ECO:0007669"/>
    <property type="project" value="UniProtKB-SubCell"/>
</dbReference>
<feature type="compositionally biased region" description="Polar residues" evidence="11">
    <location>
        <begin position="401"/>
        <end position="410"/>
    </location>
</feature>
<feature type="region of interest" description="Disordered" evidence="11">
    <location>
        <begin position="356"/>
        <end position="448"/>
    </location>
</feature>
<keyword evidence="5 10" id="KW-0963">Cytoplasm</keyword>
<keyword evidence="13" id="KW-1185">Reference proteome</keyword>
<comment type="function">
    <text evidence="9">PPIases accelerate the folding of proteins. It catalyzes the cis-trans isomerization of proline imidic peptide bonds in oligopeptides. Acts as a regulatory subunit for PP2A-like phosphatases modulating their activity or substrate specificity, probably by inducing a conformational change in the catalytic subunit, a direct target of the PPIase. Can reactivate inactive phosphatase PP2A-phosphatase methylesterase complexes (PP2Ai) in presence of ATP and Mg(2+) by dissociating the inactive form from the complex.</text>
</comment>
<reference evidence="12" key="1">
    <citation type="journal article" date="2020" name="Stud. Mycol.">
        <title>101 Dothideomycetes genomes: a test case for predicting lifestyles and emergence of pathogens.</title>
        <authorList>
            <person name="Haridas S."/>
            <person name="Albert R."/>
            <person name="Binder M."/>
            <person name="Bloem J."/>
            <person name="Labutti K."/>
            <person name="Salamov A."/>
            <person name="Andreopoulos B."/>
            <person name="Baker S."/>
            <person name="Barry K."/>
            <person name="Bills G."/>
            <person name="Bluhm B."/>
            <person name="Cannon C."/>
            <person name="Castanera R."/>
            <person name="Culley D."/>
            <person name="Daum C."/>
            <person name="Ezra D."/>
            <person name="Gonzalez J."/>
            <person name="Henrissat B."/>
            <person name="Kuo A."/>
            <person name="Liang C."/>
            <person name="Lipzen A."/>
            <person name="Lutzoni F."/>
            <person name="Magnuson J."/>
            <person name="Mondo S."/>
            <person name="Nolan M."/>
            <person name="Ohm R."/>
            <person name="Pangilinan J."/>
            <person name="Park H.-J."/>
            <person name="Ramirez L."/>
            <person name="Alfaro M."/>
            <person name="Sun H."/>
            <person name="Tritt A."/>
            <person name="Yoshinaga Y."/>
            <person name="Zwiers L.-H."/>
            <person name="Turgeon B."/>
            <person name="Goodwin S."/>
            <person name="Spatafora J."/>
            <person name="Crous P."/>
            <person name="Grigoriev I."/>
        </authorList>
    </citation>
    <scope>NUCLEOTIDE SEQUENCE</scope>
    <source>
        <strain evidence="12">ATCC 36951</strain>
    </source>
</reference>
<comment type="similarity">
    <text evidence="4 10">Belongs to the PTPA-type PPIase family.</text>
</comment>
<evidence type="ECO:0000256" key="6">
    <source>
        <dbReference type="ARBA" id="ARBA00023110"/>
    </source>
</evidence>
<dbReference type="GO" id="GO:0003755">
    <property type="term" value="F:peptidyl-prolyl cis-trans isomerase activity"/>
    <property type="evidence" value="ECO:0007669"/>
    <property type="project" value="UniProtKB-KW"/>
</dbReference>
<dbReference type="PIRSF" id="PIRSF016325">
    <property type="entry name" value="Phstyr_phstse_ac"/>
    <property type="match status" value="1"/>
</dbReference>
<evidence type="ECO:0000256" key="4">
    <source>
        <dbReference type="ARBA" id="ARBA00011019"/>
    </source>
</evidence>
<keyword evidence="7 10" id="KW-0413">Isomerase</keyword>
<name>A0A6A6BX17_ZASCE</name>
<feature type="compositionally biased region" description="Polar residues" evidence="11">
    <location>
        <begin position="426"/>
        <end position="440"/>
    </location>
</feature>